<feature type="region of interest" description="Disordered" evidence="1">
    <location>
        <begin position="418"/>
        <end position="442"/>
    </location>
</feature>
<feature type="region of interest" description="Disordered" evidence="1">
    <location>
        <begin position="248"/>
        <end position="267"/>
    </location>
</feature>
<proteinExistence type="predicted"/>
<dbReference type="Proteomes" id="UP000327118">
    <property type="component" value="Unassembled WGS sequence"/>
</dbReference>
<feature type="region of interest" description="Disordered" evidence="1">
    <location>
        <begin position="191"/>
        <end position="227"/>
    </location>
</feature>
<protein>
    <submittedName>
        <fullName evidence="2">Uncharacterized protein</fullName>
    </submittedName>
</protein>
<organism evidence="2 3">
    <name type="scientific">Aspergillus coremiiformis</name>
    <dbReference type="NCBI Taxonomy" id="138285"/>
    <lineage>
        <taxon>Eukaryota</taxon>
        <taxon>Fungi</taxon>
        <taxon>Dikarya</taxon>
        <taxon>Ascomycota</taxon>
        <taxon>Pezizomycotina</taxon>
        <taxon>Eurotiomycetes</taxon>
        <taxon>Eurotiomycetidae</taxon>
        <taxon>Eurotiales</taxon>
        <taxon>Aspergillaceae</taxon>
        <taxon>Aspergillus</taxon>
        <taxon>Aspergillus subgen. Circumdati</taxon>
    </lineage>
</organism>
<evidence type="ECO:0000313" key="2">
    <source>
        <dbReference type="EMBL" id="KAE8348561.1"/>
    </source>
</evidence>
<dbReference type="AlphaFoldDB" id="A0A5N6YT15"/>
<gene>
    <name evidence="2" type="ORF">BDV28DRAFT_143198</name>
</gene>
<accession>A0A5N6YT15</accession>
<feature type="region of interest" description="Disordered" evidence="1">
    <location>
        <begin position="1"/>
        <end position="23"/>
    </location>
</feature>
<feature type="compositionally biased region" description="Basic and acidic residues" evidence="1">
    <location>
        <begin position="1"/>
        <end position="11"/>
    </location>
</feature>
<keyword evidence="3" id="KW-1185">Reference proteome</keyword>
<name>A0A5N6YT15_9EURO</name>
<dbReference type="EMBL" id="ML739453">
    <property type="protein sequence ID" value="KAE8348561.1"/>
    <property type="molecule type" value="Genomic_DNA"/>
</dbReference>
<reference evidence="3" key="1">
    <citation type="submission" date="2019-04" db="EMBL/GenBank/DDBJ databases">
        <title>Friends and foes A comparative genomics studyof 23 Aspergillus species from section Flavi.</title>
        <authorList>
            <consortium name="DOE Joint Genome Institute"/>
            <person name="Kjaerbolling I."/>
            <person name="Vesth T."/>
            <person name="Frisvad J.C."/>
            <person name="Nybo J.L."/>
            <person name="Theobald S."/>
            <person name="Kildgaard S."/>
            <person name="Isbrandt T."/>
            <person name="Kuo A."/>
            <person name="Sato A."/>
            <person name="Lyhne E.K."/>
            <person name="Kogle M.E."/>
            <person name="Wiebenga A."/>
            <person name="Kun R.S."/>
            <person name="Lubbers R.J."/>
            <person name="Makela M.R."/>
            <person name="Barry K."/>
            <person name="Chovatia M."/>
            <person name="Clum A."/>
            <person name="Daum C."/>
            <person name="Haridas S."/>
            <person name="He G."/>
            <person name="LaButti K."/>
            <person name="Lipzen A."/>
            <person name="Mondo S."/>
            <person name="Riley R."/>
            <person name="Salamov A."/>
            <person name="Simmons B.A."/>
            <person name="Magnuson J.K."/>
            <person name="Henrissat B."/>
            <person name="Mortensen U.H."/>
            <person name="Larsen T.O."/>
            <person name="Devries R.P."/>
            <person name="Grigoriev I.V."/>
            <person name="Machida M."/>
            <person name="Baker S.E."/>
            <person name="Andersen M.R."/>
        </authorList>
    </citation>
    <scope>NUCLEOTIDE SEQUENCE [LARGE SCALE GENOMIC DNA]</scope>
    <source>
        <strain evidence="3">CBS 553.77</strain>
    </source>
</reference>
<evidence type="ECO:0000313" key="3">
    <source>
        <dbReference type="Proteomes" id="UP000327118"/>
    </source>
</evidence>
<evidence type="ECO:0000256" key="1">
    <source>
        <dbReference type="SAM" id="MobiDB-lite"/>
    </source>
</evidence>
<sequence length="470" mass="52145">MSPMGFEEHLQDSPPPSTQQSKITSFELSPTYKSDANPFLKKIDSGFHSKSLRNDTSMLAHSSAQFKDLNSSYSSTVSTKSALPDIKKQLRFFEGGTSQDFLIFKPPRRTNSHRLVNEPATNTFSDDLDNLSQRTKGLTTAQPYTMPLLRKMSREDSPSPSLDISHLSVEHSGLGIITTCERGGHQSDVVTNLTSRRNFPSLTHRSTSGTSQHSLASSSSMNKPGSQNLQQLHQATCSYTPTSSQSYQTSIFESDGSGKPDFVEGDLLGRSGSDTFYPSVLASSGQAPRLSLQMHDNSFTRLPGISQTNITCRSSFGYSRDNGSTLDTASPISRSSLDFVFRARTRTSTDPISRAATVQAARQAFEEKEAAKTRRFEELQMKAAEKQMRRKDKQHWRASLRDEEAPTPVWAKVPQETLDLPGASDPISPISQPGPNSGSWKSQSKSKWMLFLTWLRTRIFKLRGRIRNLG</sequence>
<dbReference type="OrthoDB" id="5377213at2759"/>